<evidence type="ECO:0000313" key="5">
    <source>
        <dbReference type="Proteomes" id="UP000297225"/>
    </source>
</evidence>
<dbReference type="GO" id="GO:0004789">
    <property type="term" value="F:thiamine-phosphate diphosphorylase activity"/>
    <property type="evidence" value="ECO:0007669"/>
    <property type="project" value="TreeGrafter"/>
</dbReference>
<name>A0A4Y8WNU1_9PORP</name>
<dbReference type="PANTHER" id="PTHR20857">
    <property type="entry name" value="THIAMINE-PHOSPHATE PYROPHOSPHORYLASE"/>
    <property type="match status" value="1"/>
</dbReference>
<evidence type="ECO:0000256" key="2">
    <source>
        <dbReference type="ARBA" id="ARBA00022977"/>
    </source>
</evidence>
<dbReference type="AlphaFoldDB" id="A0A4Y8WNU1"/>
<evidence type="ECO:0000256" key="1">
    <source>
        <dbReference type="ARBA" id="ARBA00004948"/>
    </source>
</evidence>
<organism evidence="4 5">
    <name type="scientific">Porphyromonas levii</name>
    <dbReference type="NCBI Taxonomy" id="28114"/>
    <lineage>
        <taxon>Bacteria</taxon>
        <taxon>Pseudomonadati</taxon>
        <taxon>Bacteroidota</taxon>
        <taxon>Bacteroidia</taxon>
        <taxon>Bacteroidales</taxon>
        <taxon>Porphyromonadaceae</taxon>
        <taxon>Porphyromonas</taxon>
    </lineage>
</organism>
<dbReference type="GO" id="GO:0009228">
    <property type="term" value="P:thiamine biosynthetic process"/>
    <property type="evidence" value="ECO:0007669"/>
    <property type="project" value="UniProtKB-KW"/>
</dbReference>
<dbReference type="InterPro" id="IPR036206">
    <property type="entry name" value="ThiamineP_synth_sf"/>
</dbReference>
<dbReference type="EMBL" id="SPNC01000080">
    <property type="protein sequence ID" value="TFH94864.1"/>
    <property type="molecule type" value="Genomic_DNA"/>
</dbReference>
<dbReference type="RefSeq" id="WP_018357603.1">
    <property type="nucleotide sequence ID" value="NZ_CP197400.1"/>
</dbReference>
<keyword evidence="5" id="KW-1185">Reference proteome</keyword>
<dbReference type="SUPFAM" id="SSF51391">
    <property type="entry name" value="Thiamin phosphate synthase"/>
    <property type="match status" value="1"/>
</dbReference>
<dbReference type="Gene3D" id="3.20.20.70">
    <property type="entry name" value="Aldolase class I"/>
    <property type="match status" value="1"/>
</dbReference>
<protein>
    <submittedName>
        <fullName evidence="4">Thiamine phosphate synthase</fullName>
    </submittedName>
</protein>
<comment type="pathway">
    <text evidence="1">Cofactor biosynthesis; thiamine diphosphate biosynthesis.</text>
</comment>
<comment type="caution">
    <text evidence="4">The sequence shown here is derived from an EMBL/GenBank/DDBJ whole genome shotgun (WGS) entry which is preliminary data.</text>
</comment>
<dbReference type="InterPro" id="IPR013785">
    <property type="entry name" value="Aldolase_TIM"/>
</dbReference>
<keyword evidence="2" id="KW-0784">Thiamine biosynthesis</keyword>
<dbReference type="Proteomes" id="UP000297225">
    <property type="component" value="Unassembled WGS sequence"/>
</dbReference>
<reference evidence="4 5" key="1">
    <citation type="submission" date="2019-03" db="EMBL/GenBank/DDBJ databases">
        <title>Porphyromonas levii Isolated from the Uterus of Dairy Cows.</title>
        <authorList>
            <person name="Francis A.M."/>
        </authorList>
    </citation>
    <scope>NUCLEOTIDE SEQUENCE [LARGE SCALE GENOMIC DNA]</scope>
    <source>
        <strain evidence="4 5">AF5678</strain>
    </source>
</reference>
<dbReference type="InterPro" id="IPR022998">
    <property type="entry name" value="ThiamineP_synth_TenI"/>
</dbReference>
<feature type="domain" description="Thiamine phosphate synthase/TenI" evidence="3">
    <location>
        <begin position="16"/>
        <end position="169"/>
    </location>
</feature>
<proteinExistence type="predicted"/>
<evidence type="ECO:0000259" key="3">
    <source>
        <dbReference type="Pfam" id="PF02581"/>
    </source>
</evidence>
<dbReference type="OrthoDB" id="9812206at2"/>
<evidence type="ECO:0000313" key="4">
    <source>
        <dbReference type="EMBL" id="TFH94864.1"/>
    </source>
</evidence>
<dbReference type="Pfam" id="PF02581">
    <property type="entry name" value="TMP-TENI"/>
    <property type="match status" value="1"/>
</dbReference>
<dbReference type="CDD" id="cd00564">
    <property type="entry name" value="TMP_TenI"/>
    <property type="match status" value="1"/>
</dbReference>
<sequence>MKVIVLTPPTPFPSEREMIKEIIEEGIYRLHLRRPDWSEGETRAFLESFSADQLSRIVLHDHHQLSEEYPIGGVHFNRRHPFVRHYHLPCSISCHTLEEVQIYKPQVNYLFLSPIFDSISKEGYGSAFSLDELREAGDLIDQHVFALGGVSLDKLPLLRELSFGGVALLGDFWQHAATSHYIRNYL</sequence>
<gene>
    <name evidence="4" type="ORF">E4P47_05905</name>
</gene>
<accession>A0A4Y8WNU1</accession>
<dbReference type="GO" id="GO:0005737">
    <property type="term" value="C:cytoplasm"/>
    <property type="evidence" value="ECO:0007669"/>
    <property type="project" value="TreeGrafter"/>
</dbReference>
<dbReference type="PANTHER" id="PTHR20857:SF15">
    <property type="entry name" value="THIAMINE-PHOSPHATE SYNTHASE"/>
    <property type="match status" value="1"/>
</dbReference>
<dbReference type="STRING" id="1122973.GCA_000379925_00332"/>